<protein>
    <submittedName>
        <fullName evidence="2">Pilus assembly protein PilE</fullName>
    </submittedName>
</protein>
<comment type="caution">
    <text evidence="2">The sequence shown here is derived from an EMBL/GenBank/DDBJ whole genome shotgun (WGS) entry which is preliminary data.</text>
</comment>
<evidence type="ECO:0000256" key="1">
    <source>
        <dbReference type="SAM" id="Phobius"/>
    </source>
</evidence>
<dbReference type="InterPro" id="IPR045584">
    <property type="entry name" value="Pilin-like"/>
</dbReference>
<dbReference type="SUPFAM" id="SSF54523">
    <property type="entry name" value="Pili subunits"/>
    <property type="match status" value="1"/>
</dbReference>
<proteinExistence type="predicted"/>
<sequence>MKKNGFTLIELMIVVAVVGILASIAWPSYQQSLRKSYRKEAVSILSIVAQKQEARLLKQQSYTDDITALHNAIRPVDTALPNGPKEGISPSGQHKITVSTNATATTNATEYTITATPANGDAECGALTYNYLGVKTAAAGTVDLCW</sequence>
<reference evidence="2 3" key="1">
    <citation type="submission" date="2018-04" db="EMBL/GenBank/DDBJ databases">
        <title>Thalassorhabdus spongiae gen. nov., sp. nov., isolated from a marine sponge in South-West Iceland.</title>
        <authorList>
            <person name="Knobloch S."/>
            <person name="Daussin A."/>
            <person name="Johannsson R."/>
            <person name="Marteinsson V.T."/>
        </authorList>
    </citation>
    <scope>NUCLEOTIDE SEQUENCE [LARGE SCALE GENOMIC DNA]</scope>
    <source>
        <strain evidence="2 3">Hp12</strain>
    </source>
</reference>
<organism evidence="2 3">
    <name type="scientific">Pelagibaculum spongiae</name>
    <dbReference type="NCBI Taxonomy" id="2080658"/>
    <lineage>
        <taxon>Bacteria</taxon>
        <taxon>Pseudomonadati</taxon>
        <taxon>Pseudomonadota</taxon>
        <taxon>Gammaproteobacteria</taxon>
        <taxon>Oceanospirillales</taxon>
        <taxon>Pelagibaculum</taxon>
    </lineage>
</organism>
<keyword evidence="1" id="KW-1133">Transmembrane helix</keyword>
<evidence type="ECO:0000313" key="2">
    <source>
        <dbReference type="EMBL" id="PVZ72560.1"/>
    </source>
</evidence>
<dbReference type="Proteomes" id="UP000244906">
    <property type="component" value="Unassembled WGS sequence"/>
</dbReference>
<keyword evidence="3" id="KW-1185">Reference proteome</keyword>
<dbReference type="InterPro" id="IPR012902">
    <property type="entry name" value="N_methyl_site"/>
</dbReference>
<dbReference type="AlphaFoldDB" id="A0A2V1H3L5"/>
<dbReference type="InterPro" id="IPR031982">
    <property type="entry name" value="PilE-like"/>
</dbReference>
<dbReference type="GO" id="GO:0043683">
    <property type="term" value="P:type IV pilus assembly"/>
    <property type="evidence" value="ECO:0007669"/>
    <property type="project" value="InterPro"/>
</dbReference>
<feature type="transmembrane region" description="Helical" evidence="1">
    <location>
        <begin position="6"/>
        <end position="29"/>
    </location>
</feature>
<accession>A0A2V1H3L5</accession>
<dbReference type="Gene3D" id="3.30.700.10">
    <property type="entry name" value="Glycoprotein, Type 4 Pilin"/>
    <property type="match status" value="1"/>
</dbReference>
<dbReference type="RefSeq" id="WP_116686145.1">
    <property type="nucleotide sequence ID" value="NZ_CAWNYD010000001.1"/>
</dbReference>
<keyword evidence="1" id="KW-0472">Membrane</keyword>
<name>A0A2V1H3L5_9GAMM</name>
<dbReference type="OrthoDB" id="5296638at2"/>
<dbReference type="Pfam" id="PF16732">
    <property type="entry name" value="ComP_DUS"/>
    <property type="match status" value="1"/>
</dbReference>
<gene>
    <name evidence="2" type="ORF">DC094_00470</name>
</gene>
<dbReference type="Pfam" id="PF07963">
    <property type="entry name" value="N_methyl"/>
    <property type="match status" value="1"/>
</dbReference>
<keyword evidence="1" id="KW-0812">Transmembrane</keyword>
<dbReference type="EMBL" id="QDDL01000001">
    <property type="protein sequence ID" value="PVZ72560.1"/>
    <property type="molecule type" value="Genomic_DNA"/>
</dbReference>
<evidence type="ECO:0000313" key="3">
    <source>
        <dbReference type="Proteomes" id="UP000244906"/>
    </source>
</evidence>
<dbReference type="NCBIfam" id="TIGR02532">
    <property type="entry name" value="IV_pilin_GFxxxE"/>
    <property type="match status" value="1"/>
</dbReference>